<name>A0A1Y6IPS9_9VIBR</name>
<protein>
    <submittedName>
        <fullName evidence="2">Cyclophilin-like fold protein</fullName>
    </submittedName>
</protein>
<evidence type="ECO:0000313" key="4">
    <source>
        <dbReference type="Proteomes" id="UP000196125"/>
    </source>
</evidence>
<organism evidence="3 4">
    <name type="scientific">Vibrio mangrovi</name>
    <dbReference type="NCBI Taxonomy" id="474394"/>
    <lineage>
        <taxon>Bacteria</taxon>
        <taxon>Pseudomonadati</taxon>
        <taxon>Pseudomonadota</taxon>
        <taxon>Gammaproteobacteria</taxon>
        <taxon>Vibrionales</taxon>
        <taxon>Vibrionaceae</taxon>
        <taxon>Vibrio</taxon>
    </lineage>
</organism>
<dbReference type="EMBL" id="JAWRCO010000001">
    <property type="protein sequence ID" value="MDW6003570.1"/>
    <property type="molecule type" value="Genomic_DNA"/>
</dbReference>
<evidence type="ECO:0000313" key="3">
    <source>
        <dbReference type="EMBL" id="SMR99638.1"/>
    </source>
</evidence>
<dbReference type="EMBL" id="FXXI01000001">
    <property type="protein sequence ID" value="SMR99638.1"/>
    <property type="molecule type" value="Genomic_DNA"/>
</dbReference>
<dbReference type="AlphaFoldDB" id="A0A1Y6IPS9"/>
<keyword evidence="5" id="KW-1185">Reference proteome</keyword>
<evidence type="ECO:0000313" key="2">
    <source>
        <dbReference type="EMBL" id="MDW6003570.1"/>
    </source>
</evidence>
<reference evidence="2 5" key="2">
    <citation type="submission" date="2023-11" db="EMBL/GenBank/DDBJ databases">
        <title>Plant-associative lifestyle of Vibrio porteresiae and its evolutionary dynamics.</title>
        <authorList>
            <person name="Rameshkumar N."/>
            <person name="Kirti K."/>
        </authorList>
    </citation>
    <scope>NUCLEOTIDE SEQUENCE [LARGE SCALE GENOMIC DNA]</scope>
    <source>
        <strain evidence="2 5">MSSRF38</strain>
    </source>
</reference>
<dbReference type="Proteomes" id="UP001283366">
    <property type="component" value="Unassembled WGS sequence"/>
</dbReference>
<reference evidence="3 4" key="1">
    <citation type="submission" date="2017-05" db="EMBL/GenBank/DDBJ databases">
        <authorList>
            <person name="Song R."/>
            <person name="Chenine A.L."/>
            <person name="Ruprecht R.M."/>
        </authorList>
    </citation>
    <scope>NUCLEOTIDE SEQUENCE [LARGE SCALE GENOMIC DNA]</scope>
    <source>
        <strain evidence="3 4">CECT 7927</strain>
    </source>
</reference>
<dbReference type="InterPro" id="IPR041183">
    <property type="entry name" value="Cyclophilin-like"/>
</dbReference>
<evidence type="ECO:0000313" key="5">
    <source>
        <dbReference type="Proteomes" id="UP001283366"/>
    </source>
</evidence>
<dbReference type="RefSeq" id="WP_087479649.1">
    <property type="nucleotide sequence ID" value="NZ_AP024883.1"/>
</dbReference>
<feature type="domain" description="Cyclophilin-like" evidence="1">
    <location>
        <begin position="4"/>
        <end position="113"/>
    </location>
</feature>
<sequence length="117" mass="12743">MINITIGDQVLTATLVENSTTEALLKKLSEGPVSIAMKDYGNMEKVGSFGFNLPRNDEQITTEAGDLILYQGNAFVIYYAPNSWNFTRIGKINNVTTDALKNILGQGNIVVSISRTA</sequence>
<dbReference type="OrthoDB" id="5298378at2"/>
<dbReference type="SUPFAM" id="SSF50891">
    <property type="entry name" value="Cyclophilin-like"/>
    <property type="match status" value="1"/>
</dbReference>
<dbReference type="Pfam" id="PF18050">
    <property type="entry name" value="Cyclophil_like2"/>
    <property type="match status" value="1"/>
</dbReference>
<proteinExistence type="predicted"/>
<dbReference type="Gene3D" id="2.40.100.20">
    <property type="match status" value="1"/>
</dbReference>
<dbReference type="InterPro" id="IPR029000">
    <property type="entry name" value="Cyclophilin-like_dom_sf"/>
</dbReference>
<gene>
    <name evidence="2" type="ORF">SBX37_11995</name>
    <name evidence="3" type="ORF">VIM7927_00865</name>
</gene>
<dbReference type="Proteomes" id="UP000196125">
    <property type="component" value="Unassembled WGS sequence"/>
</dbReference>
<evidence type="ECO:0000259" key="1">
    <source>
        <dbReference type="Pfam" id="PF18050"/>
    </source>
</evidence>
<accession>A0A1Y6IPS9</accession>